<dbReference type="EMBL" id="BMPO01000007">
    <property type="protein sequence ID" value="GGK02430.1"/>
    <property type="molecule type" value="Genomic_DNA"/>
</dbReference>
<keyword evidence="2" id="KW-1185">Reference proteome</keyword>
<dbReference type="AlphaFoldDB" id="A0A917PZ45"/>
<accession>A0A917PZ45</accession>
<name>A0A917PZ45_9PSED</name>
<dbReference type="Proteomes" id="UP000635983">
    <property type="component" value="Unassembled WGS sequence"/>
</dbReference>
<gene>
    <name evidence="1" type="ORF">GCM10009304_30310</name>
</gene>
<protein>
    <submittedName>
        <fullName evidence="1">Uncharacterized protein</fullName>
    </submittedName>
</protein>
<proteinExistence type="predicted"/>
<evidence type="ECO:0000313" key="1">
    <source>
        <dbReference type="EMBL" id="GGK02430.1"/>
    </source>
</evidence>
<sequence length="41" mass="4397">MQVLVVDSMAVVAALEPEPVEVEVALLAVEAAHQAFWLPSH</sequence>
<comment type="caution">
    <text evidence="1">The sequence shown here is derived from an EMBL/GenBank/DDBJ whole genome shotgun (WGS) entry which is preliminary data.</text>
</comment>
<evidence type="ECO:0000313" key="2">
    <source>
        <dbReference type="Proteomes" id="UP000635983"/>
    </source>
</evidence>
<organism evidence="1 2">
    <name type="scientific">Pseudomonas matsuisoli</name>
    <dbReference type="NCBI Taxonomy" id="1515666"/>
    <lineage>
        <taxon>Bacteria</taxon>
        <taxon>Pseudomonadati</taxon>
        <taxon>Pseudomonadota</taxon>
        <taxon>Gammaproteobacteria</taxon>
        <taxon>Pseudomonadales</taxon>
        <taxon>Pseudomonadaceae</taxon>
        <taxon>Pseudomonas</taxon>
    </lineage>
</organism>
<reference evidence="1" key="2">
    <citation type="submission" date="2020-09" db="EMBL/GenBank/DDBJ databases">
        <authorList>
            <person name="Sun Q."/>
            <person name="Ohkuma M."/>
        </authorList>
    </citation>
    <scope>NUCLEOTIDE SEQUENCE</scope>
    <source>
        <strain evidence="1">JCM 30078</strain>
    </source>
</reference>
<reference evidence="1" key="1">
    <citation type="journal article" date="2014" name="Int. J. Syst. Evol. Microbiol.">
        <title>Complete genome sequence of Corynebacterium casei LMG S-19264T (=DSM 44701T), isolated from a smear-ripened cheese.</title>
        <authorList>
            <consortium name="US DOE Joint Genome Institute (JGI-PGF)"/>
            <person name="Walter F."/>
            <person name="Albersmeier A."/>
            <person name="Kalinowski J."/>
            <person name="Ruckert C."/>
        </authorList>
    </citation>
    <scope>NUCLEOTIDE SEQUENCE</scope>
    <source>
        <strain evidence="1">JCM 30078</strain>
    </source>
</reference>